<protein>
    <recommendedName>
        <fullName evidence="9">Cytochrome P450</fullName>
    </recommendedName>
</protein>
<evidence type="ECO:0000256" key="1">
    <source>
        <dbReference type="ARBA" id="ARBA00010617"/>
    </source>
</evidence>
<dbReference type="GO" id="GO:0016705">
    <property type="term" value="F:oxidoreductase activity, acting on paired donors, with incorporation or reduction of molecular oxygen"/>
    <property type="evidence" value="ECO:0007669"/>
    <property type="project" value="InterPro"/>
</dbReference>
<sequence>MDAAVAPLLVLGVAVAVAVLLSTGLRRRAGHRNHCPYPNPVLGNVVPFVRNFHRFLDWATDQLAAAPTSTIEVRGALGLGNGVATADPGVVDHLLRAGFPNYVKGARFAGPFTDLLGSGIFLADGRLWSLQRKLASYSFSSRSLRRFSGRVLRAHLHRRLLPLLAAAADSGEAVDLQDVLKRFAFDNICGVAFGVEASTLLDLGEEDGGGRGRRRRHDAFFKAFDDAVEISFARMLHPTAVVWKAMRLAGVGSERRLREAICVVDEHVTEIMESEERSRRDGNGQHLLSRFAVAMEEDEGSELGAMFQSPEAKRRFLRDIVVSFVLAGKDSTSSALTWFFWLLAANPLCERRVYEEAASLSDLHGHGDDDHGVDDEGGYDELRGMHYLHAAITEAMRLYPPVPINSRVAAAGEVLPDGTTVRAGWFSDYCAYAMGRMPRLWGDDCREFRPERWLDGGGEFVAVDAARYPVFHAGPRACLGKEMAYVQMKTVVAAVVRRFAVEPVRAASMEAPPPYEMAVTLRMKGGLPVRIRRRESDAGRH</sequence>
<dbReference type="InterPro" id="IPR001128">
    <property type="entry name" value="Cyt_P450"/>
</dbReference>
<evidence type="ECO:0000313" key="8">
    <source>
        <dbReference type="Proteomes" id="UP000807115"/>
    </source>
</evidence>
<keyword evidence="5 6" id="KW-0349">Heme</keyword>
<dbReference type="GO" id="GO:0004497">
    <property type="term" value="F:monooxygenase activity"/>
    <property type="evidence" value="ECO:0007669"/>
    <property type="project" value="UniProtKB-KW"/>
</dbReference>
<dbReference type="Proteomes" id="UP000807115">
    <property type="component" value="Chromosome 3"/>
</dbReference>
<evidence type="ECO:0000313" key="7">
    <source>
        <dbReference type="EMBL" id="KAG0541019.1"/>
    </source>
</evidence>
<dbReference type="Pfam" id="PF00067">
    <property type="entry name" value="p450"/>
    <property type="match status" value="1"/>
</dbReference>
<dbReference type="AlphaFoldDB" id="A0A921RIP1"/>
<dbReference type="CDD" id="cd11064">
    <property type="entry name" value="CYP86A"/>
    <property type="match status" value="1"/>
</dbReference>
<dbReference type="PRINTS" id="PR00463">
    <property type="entry name" value="EP450I"/>
</dbReference>
<organism evidence="7 8">
    <name type="scientific">Sorghum bicolor</name>
    <name type="common">Sorghum</name>
    <name type="synonym">Sorghum vulgare</name>
    <dbReference type="NCBI Taxonomy" id="4558"/>
    <lineage>
        <taxon>Eukaryota</taxon>
        <taxon>Viridiplantae</taxon>
        <taxon>Streptophyta</taxon>
        <taxon>Embryophyta</taxon>
        <taxon>Tracheophyta</taxon>
        <taxon>Spermatophyta</taxon>
        <taxon>Magnoliopsida</taxon>
        <taxon>Liliopsida</taxon>
        <taxon>Poales</taxon>
        <taxon>Poaceae</taxon>
        <taxon>PACMAD clade</taxon>
        <taxon>Panicoideae</taxon>
        <taxon>Andropogonodae</taxon>
        <taxon>Andropogoneae</taxon>
        <taxon>Sorghinae</taxon>
        <taxon>Sorghum</taxon>
    </lineage>
</organism>
<dbReference type="InterPro" id="IPR002401">
    <property type="entry name" value="Cyt_P450_E_grp-I"/>
</dbReference>
<gene>
    <name evidence="7" type="ORF">BDA96_03G459700</name>
</gene>
<keyword evidence="3 6" id="KW-0560">Oxidoreductase</keyword>
<reference evidence="7" key="2">
    <citation type="submission" date="2020-10" db="EMBL/GenBank/DDBJ databases">
        <authorList>
            <person name="Cooper E.A."/>
            <person name="Brenton Z.W."/>
            <person name="Flinn B.S."/>
            <person name="Jenkins J."/>
            <person name="Shu S."/>
            <person name="Flowers D."/>
            <person name="Luo F."/>
            <person name="Wang Y."/>
            <person name="Xia P."/>
            <person name="Barry K."/>
            <person name="Daum C."/>
            <person name="Lipzen A."/>
            <person name="Yoshinaga Y."/>
            <person name="Schmutz J."/>
            <person name="Saski C."/>
            <person name="Vermerris W."/>
            <person name="Kresovich S."/>
        </authorList>
    </citation>
    <scope>NUCLEOTIDE SEQUENCE</scope>
</reference>
<proteinExistence type="inferred from homology"/>
<evidence type="ECO:0000256" key="3">
    <source>
        <dbReference type="ARBA" id="ARBA00023002"/>
    </source>
</evidence>
<dbReference type="InterPro" id="IPR036396">
    <property type="entry name" value="Cyt_P450_sf"/>
</dbReference>
<dbReference type="PROSITE" id="PS00086">
    <property type="entry name" value="CYTOCHROME_P450"/>
    <property type="match status" value="1"/>
</dbReference>
<dbReference type="PANTHER" id="PTHR24296">
    <property type="entry name" value="CYTOCHROME P450"/>
    <property type="match status" value="1"/>
</dbReference>
<dbReference type="SUPFAM" id="SSF48264">
    <property type="entry name" value="Cytochrome P450"/>
    <property type="match status" value="1"/>
</dbReference>
<feature type="binding site" description="axial binding residue" evidence="5">
    <location>
        <position position="478"/>
    </location>
    <ligand>
        <name>heme</name>
        <dbReference type="ChEBI" id="CHEBI:30413"/>
    </ligand>
    <ligandPart>
        <name>Fe</name>
        <dbReference type="ChEBI" id="CHEBI:18248"/>
    </ligandPart>
</feature>
<dbReference type="PRINTS" id="PR00385">
    <property type="entry name" value="P450"/>
</dbReference>
<evidence type="ECO:0000256" key="4">
    <source>
        <dbReference type="ARBA" id="ARBA00023004"/>
    </source>
</evidence>
<accession>A0A921RIP1</accession>
<keyword evidence="6" id="KW-0503">Monooxygenase</keyword>
<evidence type="ECO:0000256" key="6">
    <source>
        <dbReference type="RuleBase" id="RU000461"/>
    </source>
</evidence>
<reference evidence="7" key="1">
    <citation type="journal article" date="2019" name="BMC Genomics">
        <title>A new reference genome for Sorghum bicolor reveals high levels of sequence similarity between sweet and grain genotypes: implications for the genetics of sugar metabolism.</title>
        <authorList>
            <person name="Cooper E.A."/>
            <person name="Brenton Z.W."/>
            <person name="Flinn B.S."/>
            <person name="Jenkins J."/>
            <person name="Shu S."/>
            <person name="Flowers D."/>
            <person name="Luo F."/>
            <person name="Wang Y."/>
            <person name="Xia P."/>
            <person name="Barry K."/>
            <person name="Daum C."/>
            <person name="Lipzen A."/>
            <person name="Yoshinaga Y."/>
            <person name="Schmutz J."/>
            <person name="Saski C."/>
            <person name="Vermerris W."/>
            <person name="Kresovich S."/>
        </authorList>
    </citation>
    <scope>NUCLEOTIDE SEQUENCE</scope>
</reference>
<comment type="similarity">
    <text evidence="1 6">Belongs to the cytochrome P450 family.</text>
</comment>
<dbReference type="GO" id="GO:0006629">
    <property type="term" value="P:lipid metabolic process"/>
    <property type="evidence" value="ECO:0007669"/>
    <property type="project" value="UniProtKB-ARBA"/>
</dbReference>
<comment type="caution">
    <text evidence="7">The sequence shown here is derived from an EMBL/GenBank/DDBJ whole genome shotgun (WGS) entry which is preliminary data.</text>
</comment>
<dbReference type="Gene3D" id="1.10.630.10">
    <property type="entry name" value="Cytochrome P450"/>
    <property type="match status" value="1"/>
</dbReference>
<dbReference type="InterPro" id="IPR017972">
    <property type="entry name" value="Cyt_P450_CS"/>
</dbReference>
<dbReference type="GO" id="GO:0005506">
    <property type="term" value="F:iron ion binding"/>
    <property type="evidence" value="ECO:0007669"/>
    <property type="project" value="InterPro"/>
</dbReference>
<comment type="cofactor">
    <cofactor evidence="5">
        <name>heme</name>
        <dbReference type="ChEBI" id="CHEBI:30413"/>
    </cofactor>
</comment>
<dbReference type="GO" id="GO:0020037">
    <property type="term" value="F:heme binding"/>
    <property type="evidence" value="ECO:0007669"/>
    <property type="project" value="InterPro"/>
</dbReference>
<dbReference type="EMBL" id="CM027682">
    <property type="protein sequence ID" value="KAG0541019.1"/>
    <property type="molecule type" value="Genomic_DNA"/>
</dbReference>
<keyword evidence="2 5" id="KW-0479">Metal-binding</keyword>
<evidence type="ECO:0000256" key="2">
    <source>
        <dbReference type="ARBA" id="ARBA00022723"/>
    </source>
</evidence>
<evidence type="ECO:0008006" key="9">
    <source>
        <dbReference type="Google" id="ProtNLM"/>
    </source>
</evidence>
<evidence type="ECO:0000256" key="5">
    <source>
        <dbReference type="PIRSR" id="PIRSR602401-1"/>
    </source>
</evidence>
<keyword evidence="4 5" id="KW-0408">Iron</keyword>
<name>A0A921RIP1_SORBI</name>